<organism evidence="2 3">
    <name type="scientific">Herbidospora galbida</name>
    <dbReference type="NCBI Taxonomy" id="2575442"/>
    <lineage>
        <taxon>Bacteria</taxon>
        <taxon>Bacillati</taxon>
        <taxon>Actinomycetota</taxon>
        <taxon>Actinomycetes</taxon>
        <taxon>Streptosporangiales</taxon>
        <taxon>Streptosporangiaceae</taxon>
        <taxon>Herbidospora</taxon>
    </lineage>
</organism>
<comment type="caution">
    <text evidence="2">The sequence shown here is derived from an EMBL/GenBank/DDBJ whole genome shotgun (WGS) entry which is preliminary data.</text>
</comment>
<evidence type="ECO:0000313" key="2">
    <source>
        <dbReference type="EMBL" id="TKK84605.1"/>
    </source>
</evidence>
<evidence type="ECO:0000313" key="3">
    <source>
        <dbReference type="Proteomes" id="UP000308705"/>
    </source>
</evidence>
<evidence type="ECO:0000256" key="1">
    <source>
        <dbReference type="SAM" id="MobiDB-lite"/>
    </source>
</evidence>
<dbReference type="Proteomes" id="UP000308705">
    <property type="component" value="Unassembled WGS sequence"/>
</dbReference>
<dbReference type="EMBL" id="SZQA01000033">
    <property type="protein sequence ID" value="TKK84605.1"/>
    <property type="molecule type" value="Genomic_DNA"/>
</dbReference>
<feature type="region of interest" description="Disordered" evidence="1">
    <location>
        <begin position="1"/>
        <end position="23"/>
    </location>
</feature>
<name>A0A4U3M6Q0_9ACTN</name>
<proteinExistence type="predicted"/>
<accession>A0A4U3M6Q0</accession>
<dbReference type="RefSeq" id="WP_137250189.1">
    <property type="nucleotide sequence ID" value="NZ_SZQA01000033.1"/>
</dbReference>
<sequence>MQTTIRQVIRHKRRPRREPSKSYVKKTRMVPIKECTVKDIREHLANCDRCMSPGSLVIFYLDREKAAILANDASEARYWGLKVDNQIAAHHKGWLEFPIAG</sequence>
<gene>
    <name evidence="2" type="ORF">FDA94_28665</name>
</gene>
<dbReference type="AlphaFoldDB" id="A0A4U3M6Q0"/>
<reference evidence="2 3" key="1">
    <citation type="submission" date="2019-04" db="EMBL/GenBank/DDBJ databases">
        <title>Herbidospora sp. NEAU-GS14.nov., a novel actinomycete isolated from soil.</title>
        <authorList>
            <person name="Han L."/>
        </authorList>
    </citation>
    <scope>NUCLEOTIDE SEQUENCE [LARGE SCALE GENOMIC DNA]</scope>
    <source>
        <strain evidence="2 3">NEAU-GS14</strain>
    </source>
</reference>
<protein>
    <submittedName>
        <fullName evidence="2">Uncharacterized protein</fullName>
    </submittedName>
</protein>
<keyword evidence="3" id="KW-1185">Reference proteome</keyword>